<accession>A1RZP2</accession>
<sequence length="485" mass="50937">MRTLLYDFRRALLNSSTLVLLAALVAVGAAVGYMAYAQMTGQGKLFGIAYTVTPNSSAVKVEGLVYDYTGNPVKDNTVTVKLLECSEGGAGASMPACSVVAEWTARTGERFKAELRRGSTNASVNLEIRVANRYGSSLSWSSGIRCFPADMHTSLGIGFGSTFNKTWLAVGEVIPLEGGGYRLAVAVAPPDCNYSEVAGSKLYYTVYNETPGRLAYAGELGASGVGVFDLKAAGSGKALYLELETRRGRVRLDTPVSLAGSSALKGWIVAAMLVSSNVLAFLYPIAVMLTAYNLVAKPRSTGALEFVLARPVTRLQLFLSRFAAGALASAASPLLATAAMHLVISWAVGSPPPLEDSALLAAGIAASMLAYYSVFYSIAASAKGKSYLLLAVVVYIVFTVLWAPIAFAIAVAVRGTPDPAAVQQAYYFNPSVAFQAATEALHLKYGQAAVQAALKPAYVAAAAAAWVLLPLVAAWLAFRKANLSQ</sequence>
<gene>
    <name evidence="1" type="ordered locus">Tpen_1274</name>
</gene>
<dbReference type="GeneID" id="4600741"/>
<organism evidence="1 2">
    <name type="scientific">Thermofilum pendens (strain DSM 2475 / Hrk 5)</name>
    <dbReference type="NCBI Taxonomy" id="368408"/>
    <lineage>
        <taxon>Archaea</taxon>
        <taxon>Thermoproteota</taxon>
        <taxon>Thermoprotei</taxon>
        <taxon>Thermofilales</taxon>
        <taxon>Thermofilaceae</taxon>
        <taxon>Thermofilum</taxon>
    </lineage>
</organism>
<dbReference type="eggNOG" id="arCOG02441">
    <property type="taxonomic scope" value="Archaea"/>
</dbReference>
<dbReference type="EnsemblBacteria" id="ABL78672">
    <property type="protein sequence ID" value="ABL78672"/>
    <property type="gene ID" value="Tpen_1274"/>
</dbReference>
<dbReference type="STRING" id="368408.Tpen_1274"/>
<evidence type="ECO:0008006" key="3">
    <source>
        <dbReference type="Google" id="ProtNLM"/>
    </source>
</evidence>
<dbReference type="GO" id="GO:0005886">
    <property type="term" value="C:plasma membrane"/>
    <property type="evidence" value="ECO:0007669"/>
    <property type="project" value="UniProtKB-SubCell"/>
</dbReference>
<keyword evidence="2" id="KW-1185">Reference proteome</keyword>
<name>A1RZP2_THEPD</name>
<protein>
    <recommendedName>
        <fullName evidence="3">ABC transporter permease</fullName>
    </recommendedName>
</protein>
<dbReference type="PANTHER" id="PTHR43471:SF1">
    <property type="entry name" value="ABC TRANSPORTER PERMEASE PROTEIN NOSY-RELATED"/>
    <property type="match status" value="1"/>
</dbReference>
<dbReference type="PANTHER" id="PTHR43471">
    <property type="entry name" value="ABC TRANSPORTER PERMEASE"/>
    <property type="match status" value="1"/>
</dbReference>
<dbReference type="GO" id="GO:0140359">
    <property type="term" value="F:ABC-type transporter activity"/>
    <property type="evidence" value="ECO:0007669"/>
    <property type="project" value="InterPro"/>
</dbReference>
<dbReference type="EMBL" id="CP000505">
    <property type="protein sequence ID" value="ABL78672.1"/>
    <property type="molecule type" value="Genomic_DNA"/>
</dbReference>
<dbReference type="Proteomes" id="UP000000641">
    <property type="component" value="Chromosome"/>
</dbReference>
<proteinExistence type="predicted"/>
<evidence type="ECO:0000313" key="1">
    <source>
        <dbReference type="EMBL" id="ABL78672.1"/>
    </source>
</evidence>
<evidence type="ECO:0000313" key="2">
    <source>
        <dbReference type="Proteomes" id="UP000000641"/>
    </source>
</evidence>
<dbReference type="AlphaFoldDB" id="A1RZP2"/>
<reference evidence="2" key="1">
    <citation type="journal article" date="2008" name="J. Bacteriol.">
        <title>Genome sequence of Thermofilum pendens reveals an exceptional loss of biosynthetic pathways without genome reduction.</title>
        <authorList>
            <person name="Anderson I."/>
            <person name="Rodriguez J."/>
            <person name="Susanti D."/>
            <person name="Porat I."/>
            <person name="Reich C."/>
            <person name="Ulrich L.E."/>
            <person name="Elkins J.G."/>
            <person name="Mavromatis K."/>
            <person name="Lykidis A."/>
            <person name="Kim E."/>
            <person name="Thompson L.S."/>
            <person name="Nolan M."/>
            <person name="Land M."/>
            <person name="Copeland A."/>
            <person name="Lapidus A."/>
            <person name="Lucas S."/>
            <person name="Detter C."/>
            <person name="Zhulin I.B."/>
            <person name="Olsen G.J."/>
            <person name="Whitman W."/>
            <person name="Mukhopadhyay B."/>
            <person name="Bristow J."/>
            <person name="Kyrpides N."/>
        </authorList>
    </citation>
    <scope>NUCLEOTIDE SEQUENCE [LARGE SCALE GENOMIC DNA]</scope>
    <source>
        <strain evidence="2">DSM 2475 / Hrk 5</strain>
    </source>
</reference>
<dbReference type="RefSeq" id="WP_011752937.1">
    <property type="nucleotide sequence ID" value="NC_008698.1"/>
</dbReference>
<dbReference type="HOGENOM" id="CLU_527494_0_0_2"/>
<dbReference type="OrthoDB" id="86287at2157"/>
<dbReference type="KEGG" id="tpe:Tpen_1274"/>
<dbReference type="Pfam" id="PF12679">
    <property type="entry name" value="ABC2_membrane_2"/>
    <property type="match status" value="1"/>
</dbReference>